<evidence type="ECO:0000256" key="1">
    <source>
        <dbReference type="ARBA" id="ARBA00022679"/>
    </source>
</evidence>
<feature type="domain" description="UBC core" evidence="6">
    <location>
        <begin position="35"/>
        <end position="184"/>
    </location>
</feature>
<evidence type="ECO:0000256" key="3">
    <source>
        <dbReference type="PROSITE-ProRule" id="PRU10133"/>
    </source>
</evidence>
<dbReference type="PROSITE" id="PS00183">
    <property type="entry name" value="UBC_1"/>
    <property type="match status" value="1"/>
</dbReference>
<dbReference type="PROSITE" id="PS50127">
    <property type="entry name" value="UBC_2"/>
    <property type="match status" value="1"/>
</dbReference>
<dbReference type="InterPro" id="IPR050113">
    <property type="entry name" value="Ub_conjugating_enzyme"/>
</dbReference>
<keyword evidence="8" id="KW-1185">Reference proteome</keyword>
<dbReference type="SUPFAM" id="SSF54495">
    <property type="entry name" value="UBC-like"/>
    <property type="match status" value="1"/>
</dbReference>
<dbReference type="PANTHER" id="PTHR24067">
    <property type="entry name" value="UBIQUITIN-CONJUGATING ENZYME E2"/>
    <property type="match status" value="1"/>
</dbReference>
<keyword evidence="1" id="KW-0808">Transferase</keyword>
<feature type="compositionally biased region" description="Polar residues" evidence="5">
    <location>
        <begin position="1"/>
        <end position="17"/>
    </location>
</feature>
<proteinExistence type="inferred from homology"/>
<dbReference type="AlphaFoldDB" id="A0A914BIZ8"/>
<feature type="compositionally biased region" description="Basic and acidic residues" evidence="5">
    <location>
        <begin position="19"/>
        <end position="31"/>
    </location>
</feature>
<dbReference type="InterPro" id="IPR016135">
    <property type="entry name" value="UBQ-conjugating_enzyme/RWD"/>
</dbReference>
<dbReference type="GO" id="GO:0016740">
    <property type="term" value="F:transferase activity"/>
    <property type="evidence" value="ECO:0007669"/>
    <property type="project" value="UniProtKB-KW"/>
</dbReference>
<reference evidence="7" key="1">
    <citation type="submission" date="2022-11" db="UniProtKB">
        <authorList>
            <consortium name="EnsemblMetazoa"/>
        </authorList>
    </citation>
    <scope>IDENTIFICATION</scope>
</reference>
<protein>
    <recommendedName>
        <fullName evidence="6">UBC core domain-containing protein</fullName>
    </recommendedName>
</protein>
<evidence type="ECO:0000256" key="5">
    <source>
        <dbReference type="SAM" id="MobiDB-lite"/>
    </source>
</evidence>
<dbReference type="CTD" id="11065"/>
<dbReference type="GeneID" id="119744407"/>
<dbReference type="EnsemblMetazoa" id="XM_038220330.1">
    <property type="protein sequence ID" value="XP_038076258.1"/>
    <property type="gene ID" value="LOC119744407"/>
</dbReference>
<evidence type="ECO:0000313" key="8">
    <source>
        <dbReference type="Proteomes" id="UP000887568"/>
    </source>
</evidence>
<keyword evidence="2 4" id="KW-0833">Ubl conjugation pathway</keyword>
<dbReference type="CDD" id="cd23791">
    <property type="entry name" value="UBCc_UBE2C"/>
    <property type="match status" value="1"/>
</dbReference>
<dbReference type="OMA" id="PKDNHAV"/>
<accession>A0A914BIZ8</accession>
<keyword evidence="4" id="KW-0547">Nucleotide-binding</keyword>
<feature type="active site" description="Glycyl thioester intermediate" evidence="3">
    <location>
        <position position="119"/>
    </location>
</feature>
<evidence type="ECO:0000256" key="4">
    <source>
        <dbReference type="RuleBase" id="RU362109"/>
    </source>
</evidence>
<name>A0A914BIZ8_PATMI</name>
<dbReference type="InterPro" id="IPR000608">
    <property type="entry name" value="UBC"/>
</dbReference>
<dbReference type="Proteomes" id="UP000887568">
    <property type="component" value="Unplaced"/>
</dbReference>
<evidence type="ECO:0000259" key="6">
    <source>
        <dbReference type="PROSITE" id="PS50127"/>
    </source>
</evidence>
<evidence type="ECO:0000256" key="2">
    <source>
        <dbReference type="ARBA" id="ARBA00022786"/>
    </source>
</evidence>
<dbReference type="Pfam" id="PF00179">
    <property type="entry name" value="UQ_con"/>
    <property type="match status" value="1"/>
</dbReference>
<comment type="similarity">
    <text evidence="4">Belongs to the ubiquitin-conjugating enzyme family.</text>
</comment>
<dbReference type="RefSeq" id="XP_038076258.1">
    <property type="nucleotide sequence ID" value="XM_038220330.1"/>
</dbReference>
<dbReference type="Gene3D" id="3.10.110.10">
    <property type="entry name" value="Ubiquitin Conjugating Enzyme"/>
    <property type="match status" value="1"/>
</dbReference>
<organism evidence="7 8">
    <name type="scientific">Patiria miniata</name>
    <name type="common">Bat star</name>
    <name type="synonym">Asterina miniata</name>
    <dbReference type="NCBI Taxonomy" id="46514"/>
    <lineage>
        <taxon>Eukaryota</taxon>
        <taxon>Metazoa</taxon>
        <taxon>Echinodermata</taxon>
        <taxon>Eleutherozoa</taxon>
        <taxon>Asterozoa</taxon>
        <taxon>Asteroidea</taxon>
        <taxon>Valvatacea</taxon>
        <taxon>Valvatida</taxon>
        <taxon>Asterinidae</taxon>
        <taxon>Patiria</taxon>
    </lineage>
</organism>
<evidence type="ECO:0000313" key="7">
    <source>
        <dbReference type="EnsemblMetazoa" id="XP_038076258.1"/>
    </source>
</evidence>
<dbReference type="SMART" id="SM00212">
    <property type="entry name" value="UBCc"/>
    <property type="match status" value="1"/>
</dbReference>
<dbReference type="OrthoDB" id="10253686at2759"/>
<sequence length="186" mass="20811">MASQNIDPMSAAANSAGNRRKESTKQVTERVDRHKVTNRLNQELMQLMMSPPKGISAFPDGDNIFSWKATVEGSPDSMYEGLNYKLSMTFPPNYSYSAPTVKFLTPCFHPNVDTEGNICLDILKEEWIPTYTVSSILLSIQGLLAAPNVDSPLNLQAAQLWENPAAFRKTLHEKYQGDTKRKDQAK</sequence>
<keyword evidence="4" id="KW-0067">ATP-binding</keyword>
<dbReference type="InterPro" id="IPR023313">
    <property type="entry name" value="UBQ-conjugating_AS"/>
</dbReference>
<dbReference type="GO" id="GO:0005524">
    <property type="term" value="F:ATP binding"/>
    <property type="evidence" value="ECO:0007669"/>
    <property type="project" value="UniProtKB-UniRule"/>
</dbReference>
<feature type="region of interest" description="Disordered" evidence="5">
    <location>
        <begin position="1"/>
        <end position="31"/>
    </location>
</feature>